<evidence type="ECO:0000313" key="14">
    <source>
        <dbReference type="Proteomes" id="UP000440978"/>
    </source>
</evidence>
<accession>A0A6N8CLS7</accession>
<dbReference type="InterPro" id="IPR011008">
    <property type="entry name" value="Dimeric_a/b-barrel"/>
</dbReference>
<feature type="binding site" evidence="12">
    <location>
        <begin position="144"/>
        <end position="148"/>
    </location>
    <ligand>
        <name>Fe-coproporphyrin III</name>
        <dbReference type="ChEBI" id="CHEBI:68438"/>
    </ligand>
</feature>
<sequence>MSEAAQTLDGWYCLHDFRFIDWKAWKSLSSDERESALQEFYAFLNEWDLIQKEKKGSYAFYSIIGQKADFVFMWLRPTLDDLNALETAFNKTKLAEVTIPAHSYVSVVELSNYLGQSDEDPMENPRIKSRLFPILPRTQYLCFYPMDKRRDGEDNWYMLPMSERRELMKSHGLIGRSYAGKIKQIITGSVGFDDWEWGVTLFGDDALQFKKLVYEMRFDEVSARYGEFGSFFVGTLLSKERFSQMMAL</sequence>
<evidence type="ECO:0000256" key="11">
    <source>
        <dbReference type="ARBA" id="ARBA00050019"/>
    </source>
</evidence>
<comment type="function">
    <text evidence="12">Involved in coproporphyrin-dependent heme b biosynthesis. Catalyzes the decarboxylation of Fe-coproporphyrin III (coproheme) to heme b (protoheme IX), the last step of the pathway. The reaction occurs in a stepwise manner with a three-propionate intermediate.</text>
</comment>
<feature type="binding site" evidence="12">
    <location>
        <position position="130"/>
    </location>
    <ligand>
        <name>Fe-coproporphyrin III</name>
        <dbReference type="ChEBI" id="CHEBI:68438"/>
    </ligand>
</feature>
<dbReference type="Gene3D" id="3.30.70.1030">
    <property type="entry name" value="Apc35880, domain 1"/>
    <property type="match status" value="2"/>
</dbReference>
<keyword evidence="4 12" id="KW-0479">Metal-binding</keyword>
<dbReference type="SUPFAM" id="SSF54909">
    <property type="entry name" value="Dimeric alpha+beta barrel"/>
    <property type="match status" value="1"/>
</dbReference>
<comment type="catalytic activity">
    <reaction evidence="10">
        <text>Fe-coproporphyrin III + 2 H2O2 + 2 H(+) = heme b + 2 CO2 + 4 H2O</text>
        <dbReference type="Rhea" id="RHEA:56516"/>
        <dbReference type="ChEBI" id="CHEBI:15377"/>
        <dbReference type="ChEBI" id="CHEBI:15378"/>
        <dbReference type="ChEBI" id="CHEBI:16240"/>
        <dbReference type="ChEBI" id="CHEBI:16526"/>
        <dbReference type="ChEBI" id="CHEBI:60344"/>
        <dbReference type="ChEBI" id="CHEBI:68438"/>
        <dbReference type="EC" id="1.3.98.5"/>
    </reaction>
    <physiologicalReaction direction="left-to-right" evidence="10">
        <dbReference type="Rhea" id="RHEA:56517"/>
    </physiologicalReaction>
</comment>
<protein>
    <recommendedName>
        <fullName evidence="2 12">Coproheme decarboxylase</fullName>
        <ecNumber evidence="11 12">1.3.98.5</ecNumber>
    </recommendedName>
    <alternativeName>
        <fullName evidence="8 12">Coproheme III oxidative decarboxylase</fullName>
    </alternativeName>
    <alternativeName>
        <fullName evidence="9 12">Hydrogen peroxide-dependent heme synthase</fullName>
    </alternativeName>
</protein>
<evidence type="ECO:0000256" key="9">
    <source>
        <dbReference type="ARBA" id="ARBA00030236"/>
    </source>
</evidence>
<dbReference type="InterPro" id="IPR031332">
    <property type="entry name" value="CHDC"/>
</dbReference>
<dbReference type="PANTHER" id="PTHR36843">
    <property type="entry name" value="HEME-DEPENDENT PEROXIDASE YWFI-RELATED"/>
    <property type="match status" value="1"/>
</dbReference>
<dbReference type="Proteomes" id="UP000440978">
    <property type="component" value="Unassembled WGS sequence"/>
</dbReference>
<dbReference type="RefSeq" id="WP_155216616.1">
    <property type="nucleotide sequence ID" value="NZ_WNHB01000003.1"/>
</dbReference>
<dbReference type="PANTHER" id="PTHR36843:SF1">
    <property type="entry name" value="COPROHEME DECARBOXYLASE"/>
    <property type="match status" value="1"/>
</dbReference>
<evidence type="ECO:0000256" key="7">
    <source>
        <dbReference type="ARBA" id="ARBA00023133"/>
    </source>
</evidence>
<dbReference type="OrthoDB" id="9773646at2"/>
<evidence type="ECO:0000256" key="6">
    <source>
        <dbReference type="ARBA" id="ARBA00023004"/>
    </source>
</evidence>
<evidence type="ECO:0000313" key="13">
    <source>
        <dbReference type="EMBL" id="MTT30944.1"/>
    </source>
</evidence>
<evidence type="ECO:0000256" key="12">
    <source>
        <dbReference type="HAMAP-Rule" id="MF_01442"/>
    </source>
</evidence>
<evidence type="ECO:0000256" key="1">
    <source>
        <dbReference type="ARBA" id="ARBA00009276"/>
    </source>
</evidence>
<evidence type="ECO:0000256" key="5">
    <source>
        <dbReference type="ARBA" id="ARBA00023002"/>
    </source>
</evidence>
<dbReference type="GO" id="GO:0020037">
    <property type="term" value="F:heme binding"/>
    <property type="evidence" value="ECO:0007669"/>
    <property type="project" value="InterPro"/>
</dbReference>
<comment type="cofactor">
    <cofactor evidence="12">
        <name>Fe-coproporphyrin III</name>
        <dbReference type="ChEBI" id="CHEBI:68438"/>
    </cofactor>
    <text evidence="12">Fe-coproporphyrin III acts as both substrate and redox cofactor.</text>
</comment>
<dbReference type="Pfam" id="PF06778">
    <property type="entry name" value="Chlor_dismutase"/>
    <property type="match status" value="1"/>
</dbReference>
<keyword evidence="13" id="KW-0575">Peroxidase</keyword>
<reference evidence="13 14" key="1">
    <citation type="submission" date="2019-11" db="EMBL/GenBank/DDBJ databases">
        <title>Terrilactibacillus tamarindus sp. nov. BCM23-1 isolated from bark of Tamarindus indica.</title>
        <authorList>
            <person name="Kingkaew E."/>
            <person name="Tanasupawat S."/>
        </authorList>
    </citation>
    <scope>NUCLEOTIDE SEQUENCE [LARGE SCALE GENOMIC DNA]</scope>
    <source>
        <strain evidence="13 14">BCM23-1</strain>
    </source>
</reference>
<evidence type="ECO:0000256" key="3">
    <source>
        <dbReference type="ARBA" id="ARBA00022617"/>
    </source>
</evidence>
<dbReference type="GO" id="GO:0004601">
    <property type="term" value="F:peroxidase activity"/>
    <property type="evidence" value="ECO:0007669"/>
    <property type="project" value="UniProtKB-KW"/>
</dbReference>
<comment type="caution">
    <text evidence="13">The sequence shown here is derived from an EMBL/GenBank/DDBJ whole genome shotgun (WGS) entry which is preliminary data.</text>
</comment>
<dbReference type="GO" id="GO:0016634">
    <property type="term" value="F:oxidoreductase activity, acting on the CH-CH group of donors, oxygen as acceptor"/>
    <property type="evidence" value="ECO:0007669"/>
    <property type="project" value="UniProtKB-UniRule"/>
</dbReference>
<comment type="catalytic activity">
    <reaction evidence="12">
        <text>Fe-coproporphyrin III + H2O2 + H(+) = harderoheme III + CO2 + 2 H2O</text>
        <dbReference type="Rhea" id="RHEA:57940"/>
        <dbReference type="ChEBI" id="CHEBI:15377"/>
        <dbReference type="ChEBI" id="CHEBI:15378"/>
        <dbReference type="ChEBI" id="CHEBI:16240"/>
        <dbReference type="ChEBI" id="CHEBI:16526"/>
        <dbReference type="ChEBI" id="CHEBI:68438"/>
        <dbReference type="ChEBI" id="CHEBI:142463"/>
    </reaction>
</comment>
<evidence type="ECO:0000256" key="10">
    <source>
        <dbReference type="ARBA" id="ARBA00049896"/>
    </source>
</evidence>
<comment type="similarity">
    <text evidence="1 12">Belongs to the ChdC family. Type 1 subfamily.</text>
</comment>
<keyword evidence="7 12" id="KW-0350">Heme biosynthesis</keyword>
<name>A0A6N8CLS7_9BACI</name>
<evidence type="ECO:0000256" key="2">
    <source>
        <dbReference type="ARBA" id="ARBA00014413"/>
    </source>
</evidence>
<evidence type="ECO:0000256" key="4">
    <source>
        <dbReference type="ARBA" id="ARBA00022723"/>
    </source>
</evidence>
<proteinExistence type="inferred from homology"/>
<dbReference type="InterPro" id="IPR010644">
    <property type="entry name" value="ChdC/CLD"/>
</dbReference>
<feature type="binding site" evidence="12">
    <location>
        <position position="222"/>
    </location>
    <ligand>
        <name>Fe-coproporphyrin III</name>
        <dbReference type="ChEBI" id="CHEBI:68438"/>
    </ligand>
</feature>
<dbReference type="EMBL" id="WNHB01000003">
    <property type="protein sequence ID" value="MTT30944.1"/>
    <property type="molecule type" value="Genomic_DNA"/>
</dbReference>
<dbReference type="HAMAP" id="MF_01442">
    <property type="entry name" value="Coproheme_decarbox_1"/>
    <property type="match status" value="1"/>
</dbReference>
<keyword evidence="6 12" id="KW-0408">Iron</keyword>
<feature type="binding site" evidence="12">
    <location>
        <position position="184"/>
    </location>
    <ligand>
        <name>Fe-coproporphyrin III</name>
        <dbReference type="ChEBI" id="CHEBI:68438"/>
    </ligand>
</feature>
<dbReference type="AlphaFoldDB" id="A0A6N8CLS7"/>
<organism evidence="13 14">
    <name type="scientific">Terrilactibacillus tamarindi</name>
    <dbReference type="NCBI Taxonomy" id="2599694"/>
    <lineage>
        <taxon>Bacteria</taxon>
        <taxon>Bacillati</taxon>
        <taxon>Bacillota</taxon>
        <taxon>Bacilli</taxon>
        <taxon>Bacillales</taxon>
        <taxon>Bacillaceae</taxon>
        <taxon>Terrilactibacillus</taxon>
    </lineage>
</organism>
<keyword evidence="5 12" id="KW-0560">Oxidoreductase</keyword>
<dbReference type="GO" id="GO:0046872">
    <property type="term" value="F:metal ion binding"/>
    <property type="evidence" value="ECO:0007669"/>
    <property type="project" value="UniProtKB-KW"/>
</dbReference>
<keyword evidence="14" id="KW-1185">Reference proteome</keyword>
<gene>
    <name evidence="12" type="primary">chdC</name>
    <name evidence="13" type="ORF">GMB86_02805</name>
</gene>
<dbReference type="GO" id="GO:0006785">
    <property type="term" value="P:heme B biosynthetic process"/>
    <property type="evidence" value="ECO:0007669"/>
    <property type="project" value="UniProtKB-UniRule"/>
</dbReference>
<comment type="catalytic activity">
    <reaction evidence="12">
        <text>harderoheme III + H2O2 + H(+) = heme b + CO2 + 2 H2O</text>
        <dbReference type="Rhea" id="RHEA:57944"/>
        <dbReference type="ChEBI" id="CHEBI:15377"/>
        <dbReference type="ChEBI" id="CHEBI:15378"/>
        <dbReference type="ChEBI" id="CHEBI:16240"/>
        <dbReference type="ChEBI" id="CHEBI:16526"/>
        <dbReference type="ChEBI" id="CHEBI:60344"/>
        <dbReference type="ChEBI" id="CHEBI:142463"/>
    </reaction>
</comment>
<dbReference type="EC" id="1.3.98.5" evidence="11 12"/>
<dbReference type="NCBIfam" id="NF008913">
    <property type="entry name" value="PRK12276.1"/>
    <property type="match status" value="1"/>
</dbReference>
<keyword evidence="3 12" id="KW-0349">Heme</keyword>
<comment type="pathway">
    <text evidence="12">Porphyrin-containing compound metabolism; protoheme biosynthesis.</text>
</comment>
<feature type="binding site" description="axial binding residue" evidence="12">
    <location>
        <position position="171"/>
    </location>
    <ligand>
        <name>Fe-coproporphyrin III</name>
        <dbReference type="ChEBI" id="CHEBI:68438"/>
    </ligand>
    <ligandPart>
        <name>Fe</name>
        <dbReference type="ChEBI" id="CHEBI:18248"/>
    </ligandPart>
</feature>
<feature type="active site" evidence="12">
    <location>
        <position position="144"/>
    </location>
</feature>
<evidence type="ECO:0000256" key="8">
    <source>
        <dbReference type="ARBA" id="ARBA00029882"/>
    </source>
</evidence>